<organism evidence="1 2">
    <name type="scientific">Bosea eneae</name>
    <dbReference type="NCBI Taxonomy" id="151454"/>
    <lineage>
        <taxon>Bacteria</taxon>
        <taxon>Pseudomonadati</taxon>
        <taxon>Pseudomonadota</taxon>
        <taxon>Alphaproteobacteria</taxon>
        <taxon>Hyphomicrobiales</taxon>
        <taxon>Boseaceae</taxon>
        <taxon>Bosea</taxon>
    </lineage>
</organism>
<accession>A0ABW0J232</accession>
<protein>
    <submittedName>
        <fullName evidence="1">IS66 family insertion sequence element accessory protein TnpB</fullName>
    </submittedName>
</protein>
<evidence type="ECO:0000313" key="2">
    <source>
        <dbReference type="Proteomes" id="UP001596053"/>
    </source>
</evidence>
<name>A0ABW0J232_9HYPH</name>
<dbReference type="Pfam" id="PF05717">
    <property type="entry name" value="TnpB_IS66"/>
    <property type="match status" value="1"/>
</dbReference>
<dbReference type="PANTHER" id="PTHR36455">
    <property type="match status" value="1"/>
</dbReference>
<dbReference type="RefSeq" id="WP_377801883.1">
    <property type="nucleotide sequence ID" value="NZ_JBHSLW010000134.1"/>
</dbReference>
<dbReference type="PANTHER" id="PTHR36455:SF1">
    <property type="entry name" value="BLR8292 PROTEIN"/>
    <property type="match status" value="1"/>
</dbReference>
<keyword evidence="2" id="KW-1185">Reference proteome</keyword>
<dbReference type="EMBL" id="JBHSLW010000134">
    <property type="protein sequence ID" value="MFC5423840.1"/>
    <property type="molecule type" value="Genomic_DNA"/>
</dbReference>
<comment type="caution">
    <text evidence="1">The sequence shown here is derived from an EMBL/GenBank/DDBJ whole genome shotgun (WGS) entry which is preliminary data.</text>
</comment>
<evidence type="ECO:0000313" key="1">
    <source>
        <dbReference type="EMBL" id="MFC5423840.1"/>
    </source>
</evidence>
<dbReference type="InterPro" id="IPR008878">
    <property type="entry name" value="Transposase_IS66_Orf2"/>
</dbReference>
<sequence>MIPSGVEVYVASTPVDFRKGPASLIGLVRDGGVDPFNGALYVFRSKRADRVKIVWWDGSGVCLFAKTLEKAQFCWPRVAPARVRLNHAQLLALVDGMDWKKVRPSSVKRPLSAG</sequence>
<reference evidence="2" key="1">
    <citation type="journal article" date="2019" name="Int. J. Syst. Evol. Microbiol.">
        <title>The Global Catalogue of Microorganisms (GCM) 10K type strain sequencing project: providing services to taxonomists for standard genome sequencing and annotation.</title>
        <authorList>
            <consortium name="The Broad Institute Genomics Platform"/>
            <consortium name="The Broad Institute Genome Sequencing Center for Infectious Disease"/>
            <person name="Wu L."/>
            <person name="Ma J."/>
        </authorList>
    </citation>
    <scope>NUCLEOTIDE SEQUENCE [LARGE SCALE GENOMIC DNA]</scope>
    <source>
        <strain evidence="2">NCAIM B.01391</strain>
    </source>
</reference>
<proteinExistence type="predicted"/>
<dbReference type="Proteomes" id="UP001596053">
    <property type="component" value="Unassembled WGS sequence"/>
</dbReference>
<gene>
    <name evidence="1" type="primary">tnpB</name>
    <name evidence="1" type="ORF">ACFPOB_30425</name>
</gene>
<dbReference type="NCBIfam" id="NF033819">
    <property type="entry name" value="IS66_TnpB"/>
    <property type="match status" value="1"/>
</dbReference>